<feature type="region of interest" description="Disordered" evidence="5">
    <location>
        <begin position="124"/>
        <end position="148"/>
    </location>
</feature>
<keyword evidence="4" id="KW-0539">Nucleus</keyword>
<keyword evidence="3" id="KW-0804">Transcription</keyword>
<evidence type="ECO:0000256" key="5">
    <source>
        <dbReference type="SAM" id="MobiDB-lite"/>
    </source>
</evidence>
<dbReference type="InterPro" id="IPR001138">
    <property type="entry name" value="Zn2Cys6_DnaBD"/>
</dbReference>
<evidence type="ECO:0000256" key="2">
    <source>
        <dbReference type="ARBA" id="ARBA00023125"/>
    </source>
</evidence>
<evidence type="ECO:0000259" key="6">
    <source>
        <dbReference type="PROSITE" id="PS50048"/>
    </source>
</evidence>
<dbReference type="PROSITE" id="PS00463">
    <property type="entry name" value="ZN2_CY6_FUNGAL_1"/>
    <property type="match status" value="1"/>
</dbReference>
<dbReference type="PROSITE" id="PS50048">
    <property type="entry name" value="ZN2_CY6_FUNGAL_2"/>
    <property type="match status" value="1"/>
</dbReference>
<dbReference type="SUPFAM" id="SSF57701">
    <property type="entry name" value="Zn2/Cys6 DNA-binding domain"/>
    <property type="match status" value="1"/>
</dbReference>
<dbReference type="CDD" id="cd00067">
    <property type="entry name" value="GAL4"/>
    <property type="match status" value="1"/>
</dbReference>
<dbReference type="PANTHER" id="PTHR47655:SF3">
    <property type="entry name" value="ZN(II)2CYS6 TRANSCRIPTION FACTOR (EUROFUNG)"/>
    <property type="match status" value="1"/>
</dbReference>
<gene>
    <name evidence="7" type="ORF">N7509_012267</name>
</gene>
<reference evidence="7" key="1">
    <citation type="submission" date="2022-12" db="EMBL/GenBank/DDBJ databases">
        <authorList>
            <person name="Petersen C."/>
        </authorList>
    </citation>
    <scope>NUCLEOTIDE SEQUENCE</scope>
    <source>
        <strain evidence="7">IBT 29677</strain>
    </source>
</reference>
<name>A0A9W9VEH6_9EURO</name>
<evidence type="ECO:0000256" key="3">
    <source>
        <dbReference type="ARBA" id="ARBA00023163"/>
    </source>
</evidence>
<dbReference type="PANTHER" id="PTHR47655">
    <property type="entry name" value="QUINIC ACID UTILIZATION ACTIVATOR"/>
    <property type="match status" value="1"/>
</dbReference>
<dbReference type="GO" id="GO:0008270">
    <property type="term" value="F:zinc ion binding"/>
    <property type="evidence" value="ECO:0007669"/>
    <property type="project" value="InterPro"/>
</dbReference>
<dbReference type="InterPro" id="IPR036864">
    <property type="entry name" value="Zn2-C6_fun-type_DNA-bd_sf"/>
</dbReference>
<keyword evidence="2" id="KW-0238">DNA-binding</keyword>
<evidence type="ECO:0000313" key="7">
    <source>
        <dbReference type="EMBL" id="KAJ5379148.1"/>
    </source>
</evidence>
<organism evidence="7 8">
    <name type="scientific">Penicillium cosmopolitanum</name>
    <dbReference type="NCBI Taxonomy" id="1131564"/>
    <lineage>
        <taxon>Eukaryota</taxon>
        <taxon>Fungi</taxon>
        <taxon>Dikarya</taxon>
        <taxon>Ascomycota</taxon>
        <taxon>Pezizomycotina</taxon>
        <taxon>Eurotiomycetes</taxon>
        <taxon>Eurotiomycetidae</taxon>
        <taxon>Eurotiales</taxon>
        <taxon>Aspergillaceae</taxon>
        <taxon>Penicillium</taxon>
    </lineage>
</organism>
<accession>A0A9W9VEH6</accession>
<keyword evidence="8" id="KW-1185">Reference proteome</keyword>
<protein>
    <recommendedName>
        <fullName evidence="6">Zn(2)-C6 fungal-type domain-containing protein</fullName>
    </recommendedName>
</protein>
<evidence type="ECO:0000313" key="8">
    <source>
        <dbReference type="Proteomes" id="UP001147747"/>
    </source>
</evidence>
<reference evidence="7" key="2">
    <citation type="journal article" date="2023" name="IMA Fungus">
        <title>Comparative genomic study of the Penicillium genus elucidates a diverse pangenome and 15 lateral gene transfer events.</title>
        <authorList>
            <person name="Petersen C."/>
            <person name="Sorensen T."/>
            <person name="Nielsen M.R."/>
            <person name="Sondergaard T.E."/>
            <person name="Sorensen J.L."/>
            <person name="Fitzpatrick D.A."/>
            <person name="Frisvad J.C."/>
            <person name="Nielsen K.L."/>
        </authorList>
    </citation>
    <scope>NUCLEOTIDE SEQUENCE</scope>
    <source>
        <strain evidence="7">IBT 29677</strain>
    </source>
</reference>
<evidence type="ECO:0000256" key="4">
    <source>
        <dbReference type="ARBA" id="ARBA00023242"/>
    </source>
</evidence>
<dbReference type="OrthoDB" id="4151048at2759"/>
<dbReference type="Proteomes" id="UP001147747">
    <property type="component" value="Unassembled WGS sequence"/>
</dbReference>
<dbReference type="GO" id="GO:0003677">
    <property type="term" value="F:DNA binding"/>
    <property type="evidence" value="ECO:0007669"/>
    <property type="project" value="UniProtKB-KW"/>
</dbReference>
<dbReference type="SMART" id="SM00066">
    <property type="entry name" value="GAL4"/>
    <property type="match status" value="1"/>
</dbReference>
<feature type="compositionally biased region" description="Polar residues" evidence="5">
    <location>
        <begin position="136"/>
        <end position="148"/>
    </location>
</feature>
<comment type="caution">
    <text evidence="7">The sequence shown here is derived from an EMBL/GenBank/DDBJ whole genome shotgun (WGS) entry which is preliminary data.</text>
</comment>
<dbReference type="AlphaFoldDB" id="A0A9W9VEH6"/>
<dbReference type="EMBL" id="JAPZBU010000011">
    <property type="protein sequence ID" value="KAJ5379148.1"/>
    <property type="molecule type" value="Genomic_DNA"/>
</dbReference>
<dbReference type="Gene3D" id="4.10.240.10">
    <property type="entry name" value="Zn(2)-C6 fungal-type DNA-binding domain"/>
    <property type="match status" value="1"/>
</dbReference>
<keyword evidence="1" id="KW-0805">Transcription regulation</keyword>
<dbReference type="GO" id="GO:0000981">
    <property type="term" value="F:DNA-binding transcription factor activity, RNA polymerase II-specific"/>
    <property type="evidence" value="ECO:0007669"/>
    <property type="project" value="InterPro"/>
</dbReference>
<proteinExistence type="predicted"/>
<dbReference type="InterPro" id="IPR052783">
    <property type="entry name" value="Metabolic/Drug-Res_Regulator"/>
</dbReference>
<dbReference type="Pfam" id="PF00172">
    <property type="entry name" value="Zn_clus"/>
    <property type="match status" value="1"/>
</dbReference>
<dbReference type="GeneID" id="81375884"/>
<evidence type="ECO:0000256" key="1">
    <source>
        <dbReference type="ARBA" id="ARBA00023015"/>
    </source>
</evidence>
<sequence length="251" mass="28277">MSDTSQHEVGRKRVCKACDRCRLKKSKCDGHDPCLRCQADNAVCIFGQRKKVHEKSYPKGYAEMLEQQQGWLVNALQELYHRAVHGQGWPGEPLNLEPNGFPLTQDMLVRLGALNNGARMPERQGNTELHQEPENSFRQTPLGTPSIGSCVRSAQQAMPLTPTTSSESPSDIKIYPPEAMLRNSHFEPQRGGISEPWGFLDPQQWDEDFGLFDDMEMMIAAKDSNFVFDDASFYENLDLFTDQNAAGINLI</sequence>
<dbReference type="RefSeq" id="XP_056482934.1">
    <property type="nucleotide sequence ID" value="XM_056636904.1"/>
</dbReference>
<feature type="domain" description="Zn(2)-C6 fungal-type" evidence="6">
    <location>
        <begin position="17"/>
        <end position="46"/>
    </location>
</feature>